<dbReference type="GO" id="GO:0003677">
    <property type="term" value="F:DNA binding"/>
    <property type="evidence" value="ECO:0007669"/>
    <property type="project" value="InterPro"/>
</dbReference>
<dbReference type="PANTHER" id="PTHR33215:SF13">
    <property type="entry name" value="PROTEIN DISTAL ANTENNA"/>
    <property type="match status" value="1"/>
</dbReference>
<dbReference type="GO" id="GO:0004803">
    <property type="term" value="F:transposase activity"/>
    <property type="evidence" value="ECO:0007669"/>
    <property type="project" value="InterPro"/>
</dbReference>
<reference evidence="2 3" key="1">
    <citation type="submission" date="2016-01" db="EMBL/GenBank/DDBJ databases">
        <title>Amycolatopsis coloradensis genome sequencing and assembly.</title>
        <authorList>
            <person name="Mayilraj S."/>
        </authorList>
    </citation>
    <scope>NUCLEOTIDE SEQUENCE [LARGE SCALE GENOMIC DNA]</scope>
    <source>
        <strain evidence="2 3">DSM 44225</strain>
    </source>
</reference>
<protein>
    <submittedName>
        <fullName evidence="2">Transposase</fullName>
    </submittedName>
</protein>
<dbReference type="STRING" id="76021.BS329_01790"/>
<comment type="caution">
    <text evidence="2">The sequence shown here is derived from an EMBL/GenBank/DDBJ whole genome shotgun (WGS) entry which is preliminary data.</text>
</comment>
<dbReference type="AlphaFoldDB" id="A0A1R0L403"/>
<sequence>MPKAYPAEFRARAVALVRAGKSIRETARELEISESCLHNWVKQDRIDHGERPGLSSAAHADLAAAKRRIRQLETELEVLREASKIYEELNGDPQGRSR</sequence>
<dbReference type="SUPFAM" id="SSF46689">
    <property type="entry name" value="Homeodomain-like"/>
    <property type="match status" value="1"/>
</dbReference>
<dbReference type="Proteomes" id="UP000187486">
    <property type="component" value="Unassembled WGS sequence"/>
</dbReference>
<evidence type="ECO:0000313" key="2">
    <source>
        <dbReference type="EMBL" id="OLZ57423.1"/>
    </source>
</evidence>
<gene>
    <name evidence="2" type="ORF">BS329_01790</name>
</gene>
<dbReference type="Pfam" id="PF01527">
    <property type="entry name" value="HTH_Tnp_1"/>
    <property type="match status" value="1"/>
</dbReference>
<dbReference type="Gene3D" id="1.10.10.60">
    <property type="entry name" value="Homeodomain-like"/>
    <property type="match status" value="1"/>
</dbReference>
<dbReference type="GO" id="GO:0006313">
    <property type="term" value="P:DNA transposition"/>
    <property type="evidence" value="ECO:0007669"/>
    <property type="project" value="InterPro"/>
</dbReference>
<dbReference type="InterPro" id="IPR009057">
    <property type="entry name" value="Homeodomain-like_sf"/>
</dbReference>
<dbReference type="InterPro" id="IPR051839">
    <property type="entry name" value="RD_transcriptional_regulator"/>
</dbReference>
<dbReference type="PANTHER" id="PTHR33215">
    <property type="entry name" value="PROTEIN DISTAL ANTENNA"/>
    <property type="match status" value="1"/>
</dbReference>
<dbReference type="InterPro" id="IPR002514">
    <property type="entry name" value="Transposase_8"/>
</dbReference>
<evidence type="ECO:0000256" key="1">
    <source>
        <dbReference type="SAM" id="Coils"/>
    </source>
</evidence>
<keyword evidence="1" id="KW-0175">Coiled coil</keyword>
<dbReference type="OrthoDB" id="3699740at2"/>
<dbReference type="EMBL" id="MQUQ01000001">
    <property type="protein sequence ID" value="OLZ57423.1"/>
    <property type="molecule type" value="Genomic_DNA"/>
</dbReference>
<accession>A0A1R0L403</accession>
<keyword evidence="3" id="KW-1185">Reference proteome</keyword>
<proteinExistence type="predicted"/>
<feature type="coiled-coil region" evidence="1">
    <location>
        <begin position="55"/>
        <end position="89"/>
    </location>
</feature>
<evidence type="ECO:0000313" key="3">
    <source>
        <dbReference type="Proteomes" id="UP000187486"/>
    </source>
</evidence>
<name>A0A1R0L403_9PSEU</name>
<organism evidence="2 3">
    <name type="scientific">Amycolatopsis coloradensis</name>
    <dbReference type="NCBI Taxonomy" id="76021"/>
    <lineage>
        <taxon>Bacteria</taxon>
        <taxon>Bacillati</taxon>
        <taxon>Actinomycetota</taxon>
        <taxon>Actinomycetes</taxon>
        <taxon>Pseudonocardiales</taxon>
        <taxon>Pseudonocardiaceae</taxon>
        <taxon>Amycolatopsis</taxon>
    </lineage>
</organism>